<protein>
    <recommendedName>
        <fullName evidence="9">Arginine-ornithine antiporter</fullName>
    </recommendedName>
</protein>
<dbReference type="PANTHER" id="PTHR42770">
    <property type="entry name" value="AMINO ACID TRANSPORTER-RELATED"/>
    <property type="match status" value="1"/>
</dbReference>
<reference evidence="13" key="1">
    <citation type="submission" date="2017-02" db="EMBL/GenBank/DDBJ databases">
        <title>Delineation of Paenibacillus larvae strains originating from foulbrood outbreaks.</title>
        <authorList>
            <person name="Beims H."/>
            <person name="Bunk B."/>
            <person name="Sproeer C."/>
            <person name="Mohr K.I."/>
            <person name="Pradella S."/>
            <person name="Guenther G."/>
            <person name="Rohde M."/>
            <person name="von der Ohe W."/>
            <person name="Steinert M."/>
        </authorList>
    </citation>
    <scope>NUCLEOTIDE SEQUENCE [LARGE SCALE GENOMIC DNA]</scope>
    <source>
        <strain evidence="13">Eric_III</strain>
    </source>
</reference>
<dbReference type="RefSeq" id="WP_024093832.1">
    <property type="nucleotide sequence ID" value="NZ_CP019655.1"/>
</dbReference>
<evidence type="ECO:0000313" key="12">
    <source>
        <dbReference type="EMBL" id="QHZ51068.1"/>
    </source>
</evidence>
<dbReference type="AlphaFoldDB" id="A0A2L1UCP5"/>
<comment type="similarity">
    <text evidence="2">Belongs to the amino acid-polyamine-organocation (APC) superfamily. Basic amino acid/polyamine antiporter (APA) (TC 2.A.3.2) family.</text>
</comment>
<evidence type="ECO:0000256" key="9">
    <source>
        <dbReference type="NCBIfam" id="TIGR03810"/>
    </source>
</evidence>
<dbReference type="PANTHER" id="PTHR42770:SF4">
    <property type="entry name" value="ARGININE_ORNITHINE ANTIPORTER-RELATED"/>
    <property type="match status" value="1"/>
</dbReference>
<evidence type="ECO:0000256" key="5">
    <source>
        <dbReference type="ARBA" id="ARBA00022692"/>
    </source>
</evidence>
<dbReference type="Pfam" id="PF13520">
    <property type="entry name" value="AA_permease_2"/>
    <property type="match status" value="1"/>
</dbReference>
<feature type="transmembrane region" description="Helical" evidence="10">
    <location>
        <begin position="333"/>
        <end position="351"/>
    </location>
</feature>
<evidence type="ECO:0000313" key="11">
    <source>
        <dbReference type="EMBL" id="AVF25923.1"/>
    </source>
</evidence>
<feature type="transmembrane region" description="Helical" evidence="10">
    <location>
        <begin position="233"/>
        <end position="256"/>
    </location>
</feature>
<name>A0A2L1UCP5_9BACL</name>
<dbReference type="InterPro" id="IPR004754">
    <property type="entry name" value="Amino_acid_antiprt"/>
</dbReference>
<proteinExistence type="inferred from homology"/>
<sequence length="471" mass="50741">MGEEKKLGLFSLIALVVGSMIGGGAFNLASDMAKGAGAGAIIIGWIITGIGMIALGLSFQNLTMKRPDLDGGIFSYAKAGFGDFIGFNSAWGYWLSAWLGNVAYGTLLFSSLGYFFPVFEGGQNVASIIGASLLLWCVHLLILRGIQSAALVNLVTTIAKLVPIFVFIIAAVFAFHIDIFTEGFWGEAGSFSWEAIGGQVKSTMLVTLWVFIGVEGAVVLSGRAKNRSDVGKATVIGLLGTLIIYIFITLLSLGIMQQADVAGLKNPAMAYLFESVVGKWGAVLINLGLVISVLGAWLGWTLLASEIPFLAAKDGVFPKWFAKENKNKAPVNSLWLTNGLIQIFLLTFIVSEQAYHFAFSLASSAILIPYAFSAFYQFKYSRQSRHQDRTKNMVIGLVASIYGFWLVLAAGLDYLLLTMTLYAPGIFIFYKVQKESGTEHVFTKGEKALSTAIVALALFAVFGLVTGNMTF</sequence>
<feature type="transmembrane region" description="Helical" evidence="10">
    <location>
        <begin position="125"/>
        <end position="146"/>
    </location>
</feature>
<dbReference type="GO" id="GO:1903826">
    <property type="term" value="P:L-arginine transmembrane transport"/>
    <property type="evidence" value="ECO:0007669"/>
    <property type="project" value="InterPro"/>
</dbReference>
<dbReference type="InterPro" id="IPR022461">
    <property type="entry name" value="Arg/Orn_antiprt_ArcD"/>
</dbReference>
<feature type="transmembrane region" description="Helical" evidence="10">
    <location>
        <begin position="158"/>
        <end position="180"/>
    </location>
</feature>
<evidence type="ECO:0000256" key="10">
    <source>
        <dbReference type="SAM" id="Phobius"/>
    </source>
</evidence>
<feature type="transmembrane region" description="Helical" evidence="10">
    <location>
        <begin position="98"/>
        <end position="119"/>
    </location>
</feature>
<evidence type="ECO:0000256" key="7">
    <source>
        <dbReference type="ARBA" id="ARBA00022989"/>
    </source>
</evidence>
<dbReference type="InterPro" id="IPR050367">
    <property type="entry name" value="APC_superfamily"/>
</dbReference>
<accession>A0A8B6WUV8</accession>
<reference evidence="11 14" key="2">
    <citation type="journal article" date="2020" name="Int. J. Med. Microbiol.">
        <title>Discovery of Paenibacillus larvae ERIC V: Phenotypic and genomic comparison to genotypes ERIC I-IV reveal different inventories of virulence factors which correlate with epidemiological prevalences of American Foulbrood.</title>
        <authorList>
            <person name="Beims H."/>
            <person name="Bunk B."/>
            <person name="Erler S."/>
            <person name="Mohr K.I."/>
            <person name="Sproer C."/>
            <person name="Pradella S."/>
            <person name="Gunther G."/>
            <person name="Rohde M."/>
            <person name="von der Ohe W."/>
            <person name="Steinert M."/>
        </authorList>
    </citation>
    <scope>NUCLEOTIDE SEQUENCE</scope>
    <source>
        <strain evidence="11">Eric_III</strain>
        <strain evidence="12">Eric_V</strain>
    </source>
</reference>
<dbReference type="InterPro" id="IPR002293">
    <property type="entry name" value="AA/rel_permease1"/>
</dbReference>
<dbReference type="Gene3D" id="1.20.1740.10">
    <property type="entry name" value="Amino acid/polyamine transporter I"/>
    <property type="match status" value="1"/>
</dbReference>
<dbReference type="EMBL" id="CP019717">
    <property type="protein sequence ID" value="QHZ51068.1"/>
    <property type="molecule type" value="Genomic_DNA"/>
</dbReference>
<comment type="subcellular location">
    <subcellularLocation>
        <location evidence="1">Cell membrane</location>
        <topology evidence="1">Multi-pass membrane protein</topology>
    </subcellularLocation>
</comment>
<feature type="transmembrane region" description="Helical" evidence="10">
    <location>
        <begin position="7"/>
        <end position="29"/>
    </location>
</feature>
<dbReference type="NCBIfam" id="TIGR03810">
    <property type="entry name" value="arg_ornith_anti"/>
    <property type="match status" value="1"/>
</dbReference>
<evidence type="ECO:0000256" key="1">
    <source>
        <dbReference type="ARBA" id="ARBA00004651"/>
    </source>
</evidence>
<keyword evidence="4" id="KW-1003">Cell membrane</keyword>
<dbReference type="PIRSF" id="PIRSF006060">
    <property type="entry name" value="AA_transporter"/>
    <property type="match status" value="1"/>
</dbReference>
<dbReference type="GO" id="GO:0043858">
    <property type="term" value="F:arginine:ornithine antiporter activity"/>
    <property type="evidence" value="ECO:0007669"/>
    <property type="project" value="UniProtKB-UniRule"/>
</dbReference>
<organism evidence="11 13">
    <name type="scientific">Paenibacillus larvae subsp. larvae</name>
    <dbReference type="NCBI Taxonomy" id="147375"/>
    <lineage>
        <taxon>Bacteria</taxon>
        <taxon>Bacillati</taxon>
        <taxon>Bacillota</taxon>
        <taxon>Bacilli</taxon>
        <taxon>Bacillales</taxon>
        <taxon>Paenibacillaceae</taxon>
        <taxon>Paenibacillus</taxon>
    </lineage>
</organism>
<evidence type="ECO:0000256" key="3">
    <source>
        <dbReference type="ARBA" id="ARBA00022448"/>
    </source>
</evidence>
<evidence type="ECO:0000256" key="4">
    <source>
        <dbReference type="ARBA" id="ARBA00022475"/>
    </source>
</evidence>
<dbReference type="STRING" id="147375.BXP28_11925"/>
<evidence type="ECO:0000313" key="14">
    <source>
        <dbReference type="Proteomes" id="UP000464330"/>
    </source>
</evidence>
<dbReference type="Proteomes" id="UP000464330">
    <property type="component" value="Chromosome"/>
</dbReference>
<feature type="transmembrane region" description="Helical" evidence="10">
    <location>
        <begin position="451"/>
        <end position="469"/>
    </location>
</feature>
<keyword evidence="6" id="KW-0029">Amino-acid transport</keyword>
<feature type="transmembrane region" description="Helical" evidence="10">
    <location>
        <begin position="200"/>
        <end position="221"/>
    </location>
</feature>
<keyword evidence="5 10" id="KW-0812">Transmembrane</keyword>
<feature type="transmembrane region" description="Helical" evidence="10">
    <location>
        <begin position="390"/>
        <end position="408"/>
    </location>
</feature>
<dbReference type="EMBL" id="CP019655">
    <property type="protein sequence ID" value="AVF25923.1"/>
    <property type="molecule type" value="Genomic_DNA"/>
</dbReference>
<dbReference type="GO" id="GO:0005886">
    <property type="term" value="C:plasma membrane"/>
    <property type="evidence" value="ECO:0007669"/>
    <property type="project" value="UniProtKB-SubCell"/>
</dbReference>
<evidence type="ECO:0000313" key="13">
    <source>
        <dbReference type="Proteomes" id="UP000239833"/>
    </source>
</evidence>
<keyword evidence="3" id="KW-0813">Transport</keyword>
<keyword evidence="8 10" id="KW-0472">Membrane</keyword>
<dbReference type="NCBIfam" id="TIGR00905">
    <property type="entry name" value="2A0302"/>
    <property type="match status" value="1"/>
</dbReference>
<accession>A0A6C0QRV4</accession>
<gene>
    <name evidence="11" type="primary">arcD1</name>
    <name evidence="11" type="ORF">ERICIII_01745</name>
    <name evidence="12" type="ORF">ERICV_01918</name>
</gene>
<dbReference type="GeneID" id="64218510"/>
<feature type="transmembrane region" description="Helical" evidence="10">
    <location>
        <begin position="35"/>
        <end position="57"/>
    </location>
</feature>
<dbReference type="GO" id="GO:0006527">
    <property type="term" value="P:L-arginine catabolic process"/>
    <property type="evidence" value="ECO:0007669"/>
    <property type="project" value="UniProtKB-UniRule"/>
</dbReference>
<accession>A0A2L1UCP5</accession>
<keyword evidence="7 10" id="KW-1133">Transmembrane helix</keyword>
<feature type="transmembrane region" description="Helical" evidence="10">
    <location>
        <begin position="276"/>
        <end position="303"/>
    </location>
</feature>
<evidence type="ECO:0000256" key="8">
    <source>
        <dbReference type="ARBA" id="ARBA00023136"/>
    </source>
</evidence>
<dbReference type="Proteomes" id="UP000239833">
    <property type="component" value="Chromosome"/>
</dbReference>
<evidence type="ECO:0000256" key="6">
    <source>
        <dbReference type="ARBA" id="ARBA00022970"/>
    </source>
</evidence>
<evidence type="ECO:0000256" key="2">
    <source>
        <dbReference type="ARBA" id="ARBA00008220"/>
    </source>
</evidence>
<feature type="transmembrane region" description="Helical" evidence="10">
    <location>
        <begin position="357"/>
        <end position="378"/>
    </location>
</feature>